<evidence type="ECO:0000313" key="2">
    <source>
        <dbReference type="EMBL" id="RKH30736.1"/>
    </source>
</evidence>
<evidence type="ECO:0000313" key="3">
    <source>
        <dbReference type="Proteomes" id="UP000273405"/>
    </source>
</evidence>
<proteinExistence type="predicted"/>
<organism evidence="2 3">
    <name type="scientific">Corallococcus sicarius</name>
    <dbReference type="NCBI Taxonomy" id="2316726"/>
    <lineage>
        <taxon>Bacteria</taxon>
        <taxon>Pseudomonadati</taxon>
        <taxon>Myxococcota</taxon>
        <taxon>Myxococcia</taxon>
        <taxon>Myxococcales</taxon>
        <taxon>Cystobacterineae</taxon>
        <taxon>Myxococcaceae</taxon>
        <taxon>Corallococcus</taxon>
    </lineage>
</organism>
<accession>A0A3A8MEU9</accession>
<sequence length="98" mass="10860">MATRKKSDKDAGAHKPGFAKDRVEGGLEADDTKPLYGDDVKHSTEEQKFAFDSDAPVGGDVNNPQSVLDDVDAEEREERGRLKAEARNEDTDREPTRE</sequence>
<dbReference type="AlphaFoldDB" id="A0A3A8MEU9"/>
<feature type="compositionally biased region" description="Basic and acidic residues" evidence="1">
    <location>
        <begin position="76"/>
        <end position="98"/>
    </location>
</feature>
<gene>
    <name evidence="2" type="ORF">D7X12_38880</name>
</gene>
<evidence type="ECO:0000256" key="1">
    <source>
        <dbReference type="SAM" id="MobiDB-lite"/>
    </source>
</evidence>
<comment type="caution">
    <text evidence="2">The sequence shown here is derived from an EMBL/GenBank/DDBJ whole genome shotgun (WGS) entry which is preliminary data.</text>
</comment>
<feature type="region of interest" description="Disordered" evidence="1">
    <location>
        <begin position="1"/>
        <end position="98"/>
    </location>
</feature>
<keyword evidence="3" id="KW-1185">Reference proteome</keyword>
<dbReference type="Proteomes" id="UP000273405">
    <property type="component" value="Unassembled WGS sequence"/>
</dbReference>
<dbReference type="RefSeq" id="WP_120630208.1">
    <property type="nucleotide sequence ID" value="NZ_RAWG01000469.1"/>
</dbReference>
<dbReference type="OrthoDB" id="5383406at2"/>
<dbReference type="EMBL" id="RAWG01000469">
    <property type="protein sequence ID" value="RKH30736.1"/>
    <property type="molecule type" value="Genomic_DNA"/>
</dbReference>
<name>A0A3A8MEU9_9BACT</name>
<protein>
    <submittedName>
        <fullName evidence="2">Uncharacterized protein</fullName>
    </submittedName>
</protein>
<feature type="compositionally biased region" description="Basic and acidic residues" evidence="1">
    <location>
        <begin position="1"/>
        <end position="51"/>
    </location>
</feature>
<reference evidence="3" key="1">
    <citation type="submission" date="2018-09" db="EMBL/GenBank/DDBJ databases">
        <authorList>
            <person name="Livingstone P.G."/>
            <person name="Whitworth D.E."/>
        </authorList>
    </citation>
    <scope>NUCLEOTIDE SEQUENCE [LARGE SCALE GENOMIC DNA]</scope>
    <source>
        <strain evidence="3">CA040B</strain>
    </source>
</reference>